<reference evidence="2" key="1">
    <citation type="journal article" date="2023" name="Mol. Phylogenet. Evol.">
        <title>Genome-scale phylogeny and comparative genomics of the fungal order Sordariales.</title>
        <authorList>
            <person name="Hensen N."/>
            <person name="Bonometti L."/>
            <person name="Westerberg I."/>
            <person name="Brannstrom I.O."/>
            <person name="Guillou S."/>
            <person name="Cros-Aarteil S."/>
            <person name="Calhoun S."/>
            <person name="Haridas S."/>
            <person name="Kuo A."/>
            <person name="Mondo S."/>
            <person name="Pangilinan J."/>
            <person name="Riley R."/>
            <person name="LaButti K."/>
            <person name="Andreopoulos B."/>
            <person name="Lipzen A."/>
            <person name="Chen C."/>
            <person name="Yan M."/>
            <person name="Daum C."/>
            <person name="Ng V."/>
            <person name="Clum A."/>
            <person name="Steindorff A."/>
            <person name="Ohm R.A."/>
            <person name="Martin F."/>
            <person name="Silar P."/>
            <person name="Natvig D.O."/>
            <person name="Lalanne C."/>
            <person name="Gautier V."/>
            <person name="Ament-Velasquez S.L."/>
            <person name="Kruys A."/>
            <person name="Hutchinson M.I."/>
            <person name="Powell A.J."/>
            <person name="Barry K."/>
            <person name="Miller A.N."/>
            <person name="Grigoriev I.V."/>
            <person name="Debuchy R."/>
            <person name="Gladieux P."/>
            <person name="Hiltunen Thoren M."/>
            <person name="Johannesson H."/>
        </authorList>
    </citation>
    <scope>NUCLEOTIDE SEQUENCE</scope>
    <source>
        <strain evidence="2">CBS 958.72</strain>
    </source>
</reference>
<dbReference type="PANTHER" id="PTHR28013:SF7">
    <property type="entry name" value="PALI-DOMAIN-CONTAINING PROTEIN"/>
    <property type="match status" value="1"/>
</dbReference>
<dbReference type="Proteomes" id="UP001287356">
    <property type="component" value="Unassembled WGS sequence"/>
</dbReference>
<feature type="transmembrane region" description="Helical" evidence="1">
    <location>
        <begin position="132"/>
        <end position="159"/>
    </location>
</feature>
<protein>
    <submittedName>
        <fullName evidence="2">SUR7/PalI family-domain-containing protein</fullName>
    </submittedName>
</protein>
<dbReference type="AlphaFoldDB" id="A0AAE0N773"/>
<name>A0AAE0N773_9PEZI</name>
<keyword evidence="1" id="KW-1133">Transmembrane helix</keyword>
<organism evidence="2 3">
    <name type="scientific">Lasiosphaeria ovina</name>
    <dbReference type="NCBI Taxonomy" id="92902"/>
    <lineage>
        <taxon>Eukaryota</taxon>
        <taxon>Fungi</taxon>
        <taxon>Dikarya</taxon>
        <taxon>Ascomycota</taxon>
        <taxon>Pezizomycotina</taxon>
        <taxon>Sordariomycetes</taxon>
        <taxon>Sordariomycetidae</taxon>
        <taxon>Sordariales</taxon>
        <taxon>Lasiosphaeriaceae</taxon>
        <taxon>Lasiosphaeria</taxon>
    </lineage>
</organism>
<keyword evidence="3" id="KW-1185">Reference proteome</keyword>
<dbReference type="EMBL" id="JAULSN010000004">
    <property type="protein sequence ID" value="KAK3373362.1"/>
    <property type="molecule type" value="Genomic_DNA"/>
</dbReference>
<sequence length="235" mass="25518">MAQTGFFHHIGTFLLFVSTILLIIVCISAPVVHDIAILKVELGNRPTSQHATVTFGTFGWCINNVDGDTCSSSHVGYSPADVINSQDNTQFSDYARDTTRALTKAMVLHPIACGVSFIAFLLALGAGVLGSFLASVVAFLAFLLTAIITIIDFVAFAVVRNNINDNGTGAAAYFSTAIWCLLAAAILLLLATIIVFLTCCSGRRHRRTAATTKTEYISPPRTQPVYGRRRWWSRR</sequence>
<dbReference type="GO" id="GO:0032153">
    <property type="term" value="C:cell division site"/>
    <property type="evidence" value="ECO:0007669"/>
    <property type="project" value="TreeGrafter"/>
</dbReference>
<dbReference type="InterPro" id="IPR009571">
    <property type="entry name" value="SUR7/Rim9-like_fungi"/>
</dbReference>
<reference evidence="2" key="2">
    <citation type="submission" date="2023-06" db="EMBL/GenBank/DDBJ databases">
        <authorList>
            <consortium name="Lawrence Berkeley National Laboratory"/>
            <person name="Haridas S."/>
            <person name="Hensen N."/>
            <person name="Bonometti L."/>
            <person name="Westerberg I."/>
            <person name="Brannstrom I.O."/>
            <person name="Guillou S."/>
            <person name="Cros-Aarteil S."/>
            <person name="Calhoun S."/>
            <person name="Kuo A."/>
            <person name="Mondo S."/>
            <person name="Pangilinan J."/>
            <person name="Riley R."/>
            <person name="Labutti K."/>
            <person name="Andreopoulos B."/>
            <person name="Lipzen A."/>
            <person name="Chen C."/>
            <person name="Yanf M."/>
            <person name="Daum C."/>
            <person name="Ng V."/>
            <person name="Clum A."/>
            <person name="Steindorff A."/>
            <person name="Ohm R."/>
            <person name="Martin F."/>
            <person name="Silar P."/>
            <person name="Natvig D."/>
            <person name="Lalanne C."/>
            <person name="Gautier V."/>
            <person name="Ament-Velasquez S.L."/>
            <person name="Kruys A."/>
            <person name="Hutchinson M.I."/>
            <person name="Powell A.J."/>
            <person name="Barry K."/>
            <person name="Miller A.N."/>
            <person name="Grigoriev I.V."/>
            <person name="Debuchy R."/>
            <person name="Gladieux P."/>
            <person name="Thoren M.H."/>
            <person name="Johannesson H."/>
        </authorList>
    </citation>
    <scope>NUCLEOTIDE SEQUENCE</scope>
    <source>
        <strain evidence="2">CBS 958.72</strain>
    </source>
</reference>
<dbReference type="GO" id="GO:0005886">
    <property type="term" value="C:plasma membrane"/>
    <property type="evidence" value="ECO:0007669"/>
    <property type="project" value="InterPro"/>
</dbReference>
<dbReference type="InterPro" id="IPR051380">
    <property type="entry name" value="pH-response_reg_palI/RIM9"/>
</dbReference>
<evidence type="ECO:0000313" key="3">
    <source>
        <dbReference type="Proteomes" id="UP001287356"/>
    </source>
</evidence>
<feature type="transmembrane region" description="Helical" evidence="1">
    <location>
        <begin position="106"/>
        <end position="126"/>
    </location>
</feature>
<evidence type="ECO:0000313" key="2">
    <source>
        <dbReference type="EMBL" id="KAK3373362.1"/>
    </source>
</evidence>
<keyword evidence="1" id="KW-0472">Membrane</keyword>
<keyword evidence="1" id="KW-0812">Transmembrane</keyword>
<evidence type="ECO:0000256" key="1">
    <source>
        <dbReference type="SAM" id="Phobius"/>
    </source>
</evidence>
<comment type="caution">
    <text evidence="2">The sequence shown here is derived from an EMBL/GenBank/DDBJ whole genome shotgun (WGS) entry which is preliminary data.</text>
</comment>
<proteinExistence type="predicted"/>
<feature type="transmembrane region" description="Helical" evidence="1">
    <location>
        <begin position="171"/>
        <end position="197"/>
    </location>
</feature>
<accession>A0AAE0N773</accession>
<feature type="transmembrane region" description="Helical" evidence="1">
    <location>
        <begin position="6"/>
        <end position="32"/>
    </location>
</feature>
<dbReference type="Pfam" id="PF06687">
    <property type="entry name" value="SUR7"/>
    <property type="match status" value="1"/>
</dbReference>
<dbReference type="GO" id="GO:0035838">
    <property type="term" value="C:growing cell tip"/>
    <property type="evidence" value="ECO:0007669"/>
    <property type="project" value="TreeGrafter"/>
</dbReference>
<gene>
    <name evidence="2" type="ORF">B0T24DRAFT_622900</name>
</gene>
<dbReference type="PANTHER" id="PTHR28013">
    <property type="entry name" value="PROTEIN DCV1-RELATED"/>
    <property type="match status" value="1"/>
</dbReference>